<name>A0A813L4W2_POLGL</name>
<dbReference type="Gene3D" id="3.40.50.150">
    <property type="entry name" value="Vaccinia Virus protein VP39"/>
    <property type="match status" value="1"/>
</dbReference>
<proteinExistence type="predicted"/>
<feature type="region of interest" description="Disordered" evidence="1">
    <location>
        <begin position="309"/>
        <end position="329"/>
    </location>
</feature>
<organism evidence="3 4">
    <name type="scientific">Polarella glacialis</name>
    <name type="common">Dinoflagellate</name>
    <dbReference type="NCBI Taxonomy" id="89957"/>
    <lineage>
        <taxon>Eukaryota</taxon>
        <taxon>Sar</taxon>
        <taxon>Alveolata</taxon>
        <taxon>Dinophyceae</taxon>
        <taxon>Suessiales</taxon>
        <taxon>Suessiaceae</taxon>
        <taxon>Polarella</taxon>
    </lineage>
</organism>
<dbReference type="OrthoDB" id="10036559at2759"/>
<evidence type="ECO:0000313" key="2">
    <source>
        <dbReference type="EMBL" id="CAE8625324.1"/>
    </source>
</evidence>
<evidence type="ECO:0000313" key="3">
    <source>
        <dbReference type="EMBL" id="CAE8720652.1"/>
    </source>
</evidence>
<dbReference type="PANTHER" id="PTHR34203">
    <property type="entry name" value="METHYLTRANSFERASE, FKBM FAMILY PROTEIN"/>
    <property type="match status" value="1"/>
</dbReference>
<keyword evidence="5" id="KW-1185">Reference proteome</keyword>
<accession>A0A813L4W2</accession>
<evidence type="ECO:0000256" key="1">
    <source>
        <dbReference type="SAM" id="MobiDB-lite"/>
    </source>
</evidence>
<dbReference type="PANTHER" id="PTHR34203:SF15">
    <property type="entry name" value="SLL1173 PROTEIN"/>
    <property type="match status" value="1"/>
</dbReference>
<dbReference type="Proteomes" id="UP000654075">
    <property type="component" value="Unassembled WGS sequence"/>
</dbReference>
<feature type="compositionally biased region" description="Basic and acidic residues" evidence="1">
    <location>
        <begin position="313"/>
        <end position="329"/>
    </location>
</feature>
<dbReference type="Proteomes" id="UP000626109">
    <property type="component" value="Unassembled WGS sequence"/>
</dbReference>
<dbReference type="InterPro" id="IPR029063">
    <property type="entry name" value="SAM-dependent_MTases_sf"/>
</dbReference>
<protein>
    <submittedName>
        <fullName evidence="3">Uncharacterized protein</fullName>
    </submittedName>
</protein>
<dbReference type="EMBL" id="CAJNNV010028642">
    <property type="protein sequence ID" value="CAE8625324.1"/>
    <property type="molecule type" value="Genomic_DNA"/>
</dbReference>
<comment type="caution">
    <text evidence="3">The sequence shown here is derived from an EMBL/GenBank/DDBJ whole genome shotgun (WGS) entry which is preliminary data.</text>
</comment>
<dbReference type="SUPFAM" id="SSF53335">
    <property type="entry name" value="S-adenosyl-L-methionine-dependent methyltransferases"/>
    <property type="match status" value="1"/>
</dbReference>
<evidence type="ECO:0000313" key="5">
    <source>
        <dbReference type="Proteomes" id="UP000654075"/>
    </source>
</evidence>
<dbReference type="AlphaFoldDB" id="A0A813L4W2"/>
<sequence>MECPPGRFALRLARVAAEAHLSSAARVAKDLQFAAAELMGHEGALEKALCSGWPVFGLLVLLEQVLAAVAEHELSMKPSAGGLEELRKRFPAPSVLKNSSSEEAMAAAMQAQIDGLVACTSAARSDASASSHRVTDCLTAFRGQLEELQGAQARSLLGFGVCPSGSIAACLDRDEPSVPAFPLCVYSGRKIVSDTIKHKGKWAECYELGSLLEFAGRPGCLVVDVGANIGACTLLLTRLGYDILAFEPLRSNVELIQASLVLNEPLAFLFGSEQKESARTWGHVGVLAVALSDRVQTESLGRESMEQRWQLSAERERPGDGLQRDRVPL</sequence>
<dbReference type="EMBL" id="CAJNNW010033840">
    <property type="protein sequence ID" value="CAE8720652.1"/>
    <property type="molecule type" value="Genomic_DNA"/>
</dbReference>
<evidence type="ECO:0000313" key="4">
    <source>
        <dbReference type="Proteomes" id="UP000626109"/>
    </source>
</evidence>
<reference evidence="3" key="1">
    <citation type="submission" date="2021-02" db="EMBL/GenBank/DDBJ databases">
        <authorList>
            <person name="Dougan E. K."/>
            <person name="Rhodes N."/>
            <person name="Thang M."/>
            <person name="Chan C."/>
        </authorList>
    </citation>
    <scope>NUCLEOTIDE SEQUENCE</scope>
</reference>
<dbReference type="InterPro" id="IPR052514">
    <property type="entry name" value="SAM-dependent_MTase"/>
</dbReference>
<gene>
    <name evidence="2" type="ORF">PGLA1383_LOCUS42334</name>
    <name evidence="3" type="ORF">PGLA2088_LOCUS41457</name>
</gene>